<evidence type="ECO:0000313" key="2">
    <source>
        <dbReference type="EMBL" id="KAL0952599.1"/>
    </source>
</evidence>
<evidence type="ECO:0000259" key="1">
    <source>
        <dbReference type="PROSITE" id="PS50181"/>
    </source>
</evidence>
<proteinExistence type="predicted"/>
<sequence length="282" mass="33090">MAILSELPSDVVLELFTHFPLKTLIAARGVSRTWRTFVEESDINPIRRALLHFYLRIVHSPWFLVSRKWVAENNRSFDREDYMRTLRQYGPGCHIPEDFAMWILEWPARAVIRCQWPGLPDTLCRVPCNPLTRCIGYNCLGTLPPTVRVVTYSEYVNDEDENDDEQLFIDVPALAIWEEPRDVKIWLLLDGSDRFRGQILSTSADFNEFEGDKYHTNQFYNYKKNWLDYLEYQIGQADCVYEIHADYVERPASFYEPGPLALDFDSERIVGREWSKISDTEG</sequence>
<protein>
    <recommendedName>
        <fullName evidence="1">F-box domain-containing protein</fullName>
    </recommendedName>
</protein>
<evidence type="ECO:0000313" key="3">
    <source>
        <dbReference type="Proteomes" id="UP001556367"/>
    </source>
</evidence>
<keyword evidence="3" id="KW-1185">Reference proteome</keyword>
<dbReference type="PROSITE" id="PS50181">
    <property type="entry name" value="FBOX"/>
    <property type="match status" value="1"/>
</dbReference>
<dbReference type="SUPFAM" id="SSF81383">
    <property type="entry name" value="F-box domain"/>
    <property type="match status" value="1"/>
</dbReference>
<comment type="caution">
    <text evidence="2">The sequence shown here is derived from an EMBL/GenBank/DDBJ whole genome shotgun (WGS) entry which is preliminary data.</text>
</comment>
<dbReference type="InterPro" id="IPR036047">
    <property type="entry name" value="F-box-like_dom_sf"/>
</dbReference>
<dbReference type="EMBL" id="JASNQZ010000010">
    <property type="protein sequence ID" value="KAL0952599.1"/>
    <property type="molecule type" value="Genomic_DNA"/>
</dbReference>
<accession>A0ABR3JAD3</accession>
<name>A0ABR3JAD3_9AGAR</name>
<gene>
    <name evidence="2" type="ORF">HGRIS_006854</name>
</gene>
<feature type="domain" description="F-box" evidence="1">
    <location>
        <begin position="1"/>
        <end position="50"/>
    </location>
</feature>
<organism evidence="2 3">
    <name type="scientific">Hohenbuehelia grisea</name>
    <dbReference type="NCBI Taxonomy" id="104357"/>
    <lineage>
        <taxon>Eukaryota</taxon>
        <taxon>Fungi</taxon>
        <taxon>Dikarya</taxon>
        <taxon>Basidiomycota</taxon>
        <taxon>Agaricomycotina</taxon>
        <taxon>Agaricomycetes</taxon>
        <taxon>Agaricomycetidae</taxon>
        <taxon>Agaricales</taxon>
        <taxon>Pleurotineae</taxon>
        <taxon>Pleurotaceae</taxon>
        <taxon>Hohenbuehelia</taxon>
    </lineage>
</organism>
<reference evidence="3" key="1">
    <citation type="submission" date="2024-06" db="EMBL/GenBank/DDBJ databases">
        <title>Multi-omics analyses provide insights into the biosynthesis of the anticancer antibiotic pleurotin in Hohenbuehelia grisea.</title>
        <authorList>
            <person name="Weaver J.A."/>
            <person name="Alberti F."/>
        </authorList>
    </citation>
    <scope>NUCLEOTIDE SEQUENCE [LARGE SCALE GENOMIC DNA]</scope>
    <source>
        <strain evidence="3">T-177</strain>
    </source>
</reference>
<dbReference type="Proteomes" id="UP001556367">
    <property type="component" value="Unassembled WGS sequence"/>
</dbReference>
<dbReference type="SMART" id="SM00256">
    <property type="entry name" value="FBOX"/>
    <property type="match status" value="1"/>
</dbReference>
<dbReference type="InterPro" id="IPR001810">
    <property type="entry name" value="F-box_dom"/>
</dbReference>
<dbReference type="Pfam" id="PF00646">
    <property type="entry name" value="F-box"/>
    <property type="match status" value="1"/>
</dbReference>
<dbReference type="Gene3D" id="1.20.1280.50">
    <property type="match status" value="1"/>
</dbReference>